<dbReference type="Gene3D" id="3.20.20.80">
    <property type="entry name" value="Glycosidases"/>
    <property type="match status" value="1"/>
</dbReference>
<keyword evidence="6" id="KW-1185">Reference proteome</keyword>
<dbReference type="GO" id="GO:0005980">
    <property type="term" value="P:glycogen catabolic process"/>
    <property type="evidence" value="ECO:0007669"/>
    <property type="project" value="InterPro"/>
</dbReference>
<evidence type="ECO:0000259" key="4">
    <source>
        <dbReference type="SMART" id="SM00642"/>
    </source>
</evidence>
<dbReference type="Gene3D" id="2.60.40.1180">
    <property type="entry name" value="Golgi alpha-mannosidase II"/>
    <property type="match status" value="1"/>
</dbReference>
<dbReference type="CDD" id="cd02856">
    <property type="entry name" value="E_set_GDE_Isoamylase_N"/>
    <property type="match status" value="1"/>
</dbReference>
<dbReference type="AlphaFoldDB" id="A0A1A8T4X7"/>
<reference evidence="5 6" key="1">
    <citation type="submission" date="2016-06" db="EMBL/GenBank/DDBJ databases">
        <authorList>
            <person name="Kjaerup R.B."/>
            <person name="Dalgaard T.S."/>
            <person name="Juul-Madsen H.R."/>
        </authorList>
    </citation>
    <scope>NUCLEOTIDE SEQUENCE [LARGE SCALE GENOMIC DNA]</scope>
    <source>
        <strain evidence="5 6">CECT 5080</strain>
    </source>
</reference>
<dbReference type="STRING" id="295068.MAQ5080_00564"/>
<dbReference type="EC" id="3.2.1.-" evidence="5"/>
<keyword evidence="2 5" id="KW-0378">Hydrolase</keyword>
<dbReference type="InterPro" id="IPR013783">
    <property type="entry name" value="Ig-like_fold"/>
</dbReference>
<evidence type="ECO:0000313" key="6">
    <source>
        <dbReference type="Proteomes" id="UP000092627"/>
    </source>
</evidence>
<evidence type="ECO:0000256" key="1">
    <source>
        <dbReference type="ARBA" id="ARBA00008061"/>
    </source>
</evidence>
<dbReference type="PANTHER" id="PTHR43002">
    <property type="entry name" value="GLYCOGEN DEBRANCHING ENZYME"/>
    <property type="match status" value="1"/>
</dbReference>
<gene>
    <name evidence="5" type="primary">glgX</name>
    <name evidence="5" type="ORF">MAQ5080_00564</name>
</gene>
<dbReference type="InterPro" id="IPR014756">
    <property type="entry name" value="Ig_E-set"/>
</dbReference>
<dbReference type="SUPFAM" id="SSF51445">
    <property type="entry name" value="(Trans)glycosidases"/>
    <property type="match status" value="1"/>
</dbReference>
<protein>
    <submittedName>
        <fullName evidence="5">Glycogen debranching enzyme</fullName>
        <ecNumber evidence="5">3.2.1.-</ecNumber>
    </submittedName>
</protein>
<feature type="domain" description="Glycosyl hydrolase family 13 catalytic" evidence="4">
    <location>
        <begin position="160"/>
        <end position="558"/>
    </location>
</feature>
<organism evidence="5 6">
    <name type="scientific">Marinomonas aquimarina</name>
    <dbReference type="NCBI Taxonomy" id="295068"/>
    <lineage>
        <taxon>Bacteria</taxon>
        <taxon>Pseudomonadati</taxon>
        <taxon>Pseudomonadota</taxon>
        <taxon>Gammaproteobacteria</taxon>
        <taxon>Oceanospirillales</taxon>
        <taxon>Oceanospirillaceae</taxon>
        <taxon>Marinomonas</taxon>
    </lineage>
</organism>
<dbReference type="CDD" id="cd11326">
    <property type="entry name" value="AmyAc_Glg_debranch"/>
    <property type="match status" value="1"/>
</dbReference>
<sequence>MTRTWQINVGFPLPLGATPTPGGVNFAVFSEHAQQLYLCLFNTEGDELARLPFPEKQRGIWHMEVQGVAPGQHYGLRAEGPFDPGQMQFFNDHKLLIDPYAKQLSERLVFHEEQVTLTPEGLADQRDSATFVPKSVVAVPHPLQHKRPSKPRGAQRSLYELHVKGFSQQLEIEPELRGTYLGACSDAAIAHLQQLGISTIQLMPCFAFADEIHLQSKGLSNYWGYNPINFFTPEARYAIQDPTAEFQQMVARFHEAGFEVLLDVVYNHTAESEINHGTTCYRGLDNQVYYRHQNGQYLNYTGCGNCVDTYHPTTVRLICDSMRYWVDVMGVDGFRFDLGVDMGRERHQFSPTAPLLQAILQDPILSQTTLVMEPWDIGPDGYQVGHFPRGFLECNDKYRDTIRRFWRGDANTVPEFATRIMGSRDVFHKGHKCALHSVNYITYHDGYTLHDLVAYHRRHNLDNLEHNRDGHTDNISQNFGVEGETNDARILAARLTQQKCFLATLLFSQGTPHILGGDELAHSQKGNNNAYCQDNDITWLSWENSSERDQLSGLIKDALALRQRYPVLAEAFLPDDPLYQHKPCDDVSWFNESGQPMSQEDWQHPERDYLSMQLTSASSGEILWLVFYREDQPIRIKSPNGYSVKSVLFSTDERLQIQGYEFDLNMRSVMLLELQS</sequence>
<proteinExistence type="inferred from homology"/>
<evidence type="ECO:0000313" key="5">
    <source>
        <dbReference type="EMBL" id="SBS26599.1"/>
    </source>
</evidence>
<dbReference type="OrthoDB" id="3236218at2"/>
<dbReference type="Proteomes" id="UP000092627">
    <property type="component" value="Unassembled WGS sequence"/>
</dbReference>
<dbReference type="InterPro" id="IPR004193">
    <property type="entry name" value="Glyco_hydro_13_N"/>
</dbReference>
<dbReference type="Gene3D" id="2.60.40.10">
    <property type="entry name" value="Immunoglobulins"/>
    <property type="match status" value="1"/>
</dbReference>
<accession>A0A1A8T4X7</accession>
<dbReference type="SUPFAM" id="SSF81296">
    <property type="entry name" value="E set domains"/>
    <property type="match status" value="1"/>
</dbReference>
<dbReference type="SUPFAM" id="SSF51011">
    <property type="entry name" value="Glycosyl hydrolase domain"/>
    <property type="match status" value="1"/>
</dbReference>
<dbReference type="InterPro" id="IPR017853">
    <property type="entry name" value="GH"/>
</dbReference>
<dbReference type="InterPro" id="IPR011837">
    <property type="entry name" value="Glycogen_debranch_GlgX"/>
</dbReference>
<evidence type="ECO:0000256" key="2">
    <source>
        <dbReference type="ARBA" id="ARBA00022801"/>
    </source>
</evidence>
<keyword evidence="3 5" id="KW-0326">Glycosidase</keyword>
<dbReference type="RefSeq" id="WP_067205159.1">
    <property type="nucleotide sequence ID" value="NZ_FLOC01000002.1"/>
</dbReference>
<dbReference type="Pfam" id="PF02922">
    <property type="entry name" value="CBM_48"/>
    <property type="match status" value="1"/>
</dbReference>
<name>A0A1A8T4X7_9GAMM</name>
<dbReference type="NCBIfam" id="TIGR02100">
    <property type="entry name" value="glgX_debranch"/>
    <property type="match status" value="1"/>
</dbReference>
<dbReference type="EMBL" id="FLOC01000002">
    <property type="protein sequence ID" value="SBS26599.1"/>
    <property type="molecule type" value="Genomic_DNA"/>
</dbReference>
<dbReference type="InterPro" id="IPR044505">
    <property type="entry name" value="GlgX_Isoamylase_N_E_set"/>
</dbReference>
<evidence type="ECO:0000256" key="3">
    <source>
        <dbReference type="ARBA" id="ARBA00023295"/>
    </source>
</evidence>
<dbReference type="InterPro" id="IPR006047">
    <property type="entry name" value="GH13_cat_dom"/>
</dbReference>
<dbReference type="SMART" id="SM00642">
    <property type="entry name" value="Aamy"/>
    <property type="match status" value="1"/>
</dbReference>
<dbReference type="GO" id="GO:0004135">
    <property type="term" value="F:amylo-alpha-1,6-glucosidase activity"/>
    <property type="evidence" value="ECO:0007669"/>
    <property type="project" value="InterPro"/>
</dbReference>
<comment type="similarity">
    <text evidence="1">Belongs to the glycosyl hydrolase 13 family.</text>
</comment>
<dbReference type="InterPro" id="IPR013780">
    <property type="entry name" value="Glyco_hydro_b"/>
</dbReference>